<dbReference type="Proteomes" id="UP000299102">
    <property type="component" value="Unassembled WGS sequence"/>
</dbReference>
<accession>A0A4C1X0U5</accession>
<keyword evidence="2" id="KW-1185">Reference proteome</keyword>
<organism evidence="1 2">
    <name type="scientific">Eumeta variegata</name>
    <name type="common">Bagworm moth</name>
    <name type="synonym">Eumeta japonica</name>
    <dbReference type="NCBI Taxonomy" id="151549"/>
    <lineage>
        <taxon>Eukaryota</taxon>
        <taxon>Metazoa</taxon>
        <taxon>Ecdysozoa</taxon>
        <taxon>Arthropoda</taxon>
        <taxon>Hexapoda</taxon>
        <taxon>Insecta</taxon>
        <taxon>Pterygota</taxon>
        <taxon>Neoptera</taxon>
        <taxon>Endopterygota</taxon>
        <taxon>Lepidoptera</taxon>
        <taxon>Glossata</taxon>
        <taxon>Ditrysia</taxon>
        <taxon>Tineoidea</taxon>
        <taxon>Psychidae</taxon>
        <taxon>Oiketicinae</taxon>
        <taxon>Eumeta</taxon>
    </lineage>
</organism>
<reference evidence="1 2" key="1">
    <citation type="journal article" date="2019" name="Commun. Biol.">
        <title>The bagworm genome reveals a unique fibroin gene that provides high tensile strength.</title>
        <authorList>
            <person name="Kono N."/>
            <person name="Nakamura H."/>
            <person name="Ohtoshi R."/>
            <person name="Tomita M."/>
            <person name="Numata K."/>
            <person name="Arakawa K."/>
        </authorList>
    </citation>
    <scope>NUCLEOTIDE SEQUENCE [LARGE SCALE GENOMIC DNA]</scope>
</reference>
<evidence type="ECO:0000313" key="1">
    <source>
        <dbReference type="EMBL" id="GBP56783.1"/>
    </source>
</evidence>
<sequence length="127" mass="14437">MSCSPPRFFAVRRLHLYCSVHLKANRNVISFSVTLNGRNPKILLKESNKCCAYRIYEEIAAYGPFDRAHAHGRLVASRPVQRCTEAMLSAVRHGYAASSPRWPLSMPISELQRPNLARRQSITPTRN</sequence>
<gene>
    <name evidence="1" type="ORF">EVAR_91435_1</name>
</gene>
<proteinExistence type="predicted"/>
<name>A0A4C1X0U5_EUMVA</name>
<dbReference type="AlphaFoldDB" id="A0A4C1X0U5"/>
<dbReference type="EMBL" id="BGZK01000701">
    <property type="protein sequence ID" value="GBP56783.1"/>
    <property type="molecule type" value="Genomic_DNA"/>
</dbReference>
<protein>
    <submittedName>
        <fullName evidence="1">Uncharacterized protein</fullName>
    </submittedName>
</protein>
<comment type="caution">
    <text evidence="1">The sequence shown here is derived from an EMBL/GenBank/DDBJ whole genome shotgun (WGS) entry which is preliminary data.</text>
</comment>
<evidence type="ECO:0000313" key="2">
    <source>
        <dbReference type="Proteomes" id="UP000299102"/>
    </source>
</evidence>